<evidence type="ECO:0000313" key="3">
    <source>
        <dbReference type="Proteomes" id="UP001165121"/>
    </source>
</evidence>
<reference evidence="2" key="1">
    <citation type="submission" date="2023-04" db="EMBL/GenBank/DDBJ databases">
        <title>Phytophthora fragariaefolia NBRC 109709.</title>
        <authorList>
            <person name="Ichikawa N."/>
            <person name="Sato H."/>
            <person name="Tonouchi N."/>
        </authorList>
    </citation>
    <scope>NUCLEOTIDE SEQUENCE</scope>
    <source>
        <strain evidence="2">NBRC 109709</strain>
    </source>
</reference>
<comment type="caution">
    <text evidence="2">The sequence shown here is derived from an EMBL/GenBank/DDBJ whole genome shotgun (WGS) entry which is preliminary data.</text>
</comment>
<feature type="region of interest" description="Disordered" evidence="1">
    <location>
        <begin position="1"/>
        <end position="76"/>
    </location>
</feature>
<evidence type="ECO:0000313" key="2">
    <source>
        <dbReference type="EMBL" id="GMF23185.1"/>
    </source>
</evidence>
<dbReference type="AlphaFoldDB" id="A0A9W6U047"/>
<proteinExistence type="predicted"/>
<feature type="compositionally biased region" description="Basic and acidic residues" evidence="1">
    <location>
        <begin position="54"/>
        <end position="66"/>
    </location>
</feature>
<evidence type="ECO:0000256" key="1">
    <source>
        <dbReference type="SAM" id="MobiDB-lite"/>
    </source>
</evidence>
<protein>
    <submittedName>
        <fullName evidence="2">Unnamed protein product</fullName>
    </submittedName>
</protein>
<gene>
    <name evidence="2" type="ORF">Pfra01_000361200</name>
</gene>
<dbReference type="EMBL" id="BSXT01000277">
    <property type="protein sequence ID" value="GMF23185.1"/>
    <property type="molecule type" value="Genomic_DNA"/>
</dbReference>
<dbReference type="Proteomes" id="UP001165121">
    <property type="component" value="Unassembled WGS sequence"/>
</dbReference>
<keyword evidence="3" id="KW-1185">Reference proteome</keyword>
<accession>A0A9W6U047</accession>
<organism evidence="2 3">
    <name type="scientific">Phytophthora fragariaefolia</name>
    <dbReference type="NCBI Taxonomy" id="1490495"/>
    <lineage>
        <taxon>Eukaryota</taxon>
        <taxon>Sar</taxon>
        <taxon>Stramenopiles</taxon>
        <taxon>Oomycota</taxon>
        <taxon>Peronosporomycetes</taxon>
        <taxon>Peronosporales</taxon>
        <taxon>Peronosporaceae</taxon>
        <taxon>Phytophthora</taxon>
    </lineage>
</organism>
<name>A0A9W6U047_9STRA</name>
<sequence>MGDLVTETPNLQPEVPPRKPSLKPRDDSPTQINTRPVEACQPPADEEVGVLDLRIPRDIKDPDQEPRPPSPTLEPWLSRMMARSRASSECPTDVSFEEGHTEGSAYSDAADCIDGSLSQVPSELATGNFIVGSEGFRKVLAHTHFPWFDLFCNALTTGYKKADQPRSLYHCTGLEQVKLRKHCLVPALEHEVHLIDLFLRRRYYKCMRCPTFNKTIPPSPASLTGGWNVFAKTHIDKKTSSPLAILLLEARASGKSWRTRTSRGLIFSAML</sequence>